<evidence type="ECO:0000313" key="2">
    <source>
        <dbReference type="Proteomes" id="UP001432322"/>
    </source>
</evidence>
<dbReference type="EMBL" id="BTSY01000004">
    <property type="protein sequence ID" value="GMT22865.1"/>
    <property type="molecule type" value="Genomic_DNA"/>
</dbReference>
<organism evidence="1 2">
    <name type="scientific">Pristionchus fissidentatus</name>
    <dbReference type="NCBI Taxonomy" id="1538716"/>
    <lineage>
        <taxon>Eukaryota</taxon>
        <taxon>Metazoa</taxon>
        <taxon>Ecdysozoa</taxon>
        <taxon>Nematoda</taxon>
        <taxon>Chromadorea</taxon>
        <taxon>Rhabditida</taxon>
        <taxon>Rhabditina</taxon>
        <taxon>Diplogasteromorpha</taxon>
        <taxon>Diplogasteroidea</taxon>
        <taxon>Neodiplogasteridae</taxon>
        <taxon>Pristionchus</taxon>
    </lineage>
</organism>
<name>A0AAV5VTM9_9BILA</name>
<feature type="non-terminal residue" evidence="1">
    <location>
        <position position="121"/>
    </location>
</feature>
<protein>
    <submittedName>
        <fullName evidence="1">Uncharacterized protein</fullName>
    </submittedName>
</protein>
<dbReference type="AlphaFoldDB" id="A0AAV5VTM9"/>
<keyword evidence="2" id="KW-1185">Reference proteome</keyword>
<reference evidence="1" key="1">
    <citation type="submission" date="2023-10" db="EMBL/GenBank/DDBJ databases">
        <title>Genome assembly of Pristionchus species.</title>
        <authorList>
            <person name="Yoshida K."/>
            <person name="Sommer R.J."/>
        </authorList>
    </citation>
    <scope>NUCLEOTIDE SEQUENCE</scope>
    <source>
        <strain evidence="1">RS5133</strain>
    </source>
</reference>
<sequence length="121" mass="13740">SLCPNGTLTLGFASEFFPYFYQQNGGEFNGIVAALFQTIGRRFHCGRGVEYRKFPKLHDQPGSEVYNGALDRGEVLTAIESSWLRDQDMVFVEARDIRVDKITSLSFYVVFPIDFIAILFV</sequence>
<dbReference type="Proteomes" id="UP001432322">
    <property type="component" value="Unassembled WGS sequence"/>
</dbReference>
<comment type="caution">
    <text evidence="1">The sequence shown here is derived from an EMBL/GenBank/DDBJ whole genome shotgun (WGS) entry which is preliminary data.</text>
</comment>
<gene>
    <name evidence="1" type="ORF">PFISCL1PPCAC_14162</name>
</gene>
<accession>A0AAV5VTM9</accession>
<proteinExistence type="predicted"/>
<evidence type="ECO:0000313" key="1">
    <source>
        <dbReference type="EMBL" id="GMT22865.1"/>
    </source>
</evidence>
<feature type="non-terminal residue" evidence="1">
    <location>
        <position position="1"/>
    </location>
</feature>